<protein>
    <submittedName>
        <fullName evidence="1">Crp/Fnr family transcriptional regulator</fullName>
    </submittedName>
</protein>
<proteinExistence type="predicted"/>
<evidence type="ECO:0000313" key="1">
    <source>
        <dbReference type="EMBL" id="WAJ27882.1"/>
    </source>
</evidence>
<dbReference type="Proteomes" id="UP001163223">
    <property type="component" value="Chromosome"/>
</dbReference>
<gene>
    <name evidence="1" type="ORF">OXU80_24060</name>
</gene>
<name>A0ACD4NLY3_9HYPH</name>
<evidence type="ECO:0000313" key="2">
    <source>
        <dbReference type="Proteomes" id="UP001163223"/>
    </source>
</evidence>
<dbReference type="EMBL" id="CP113520">
    <property type="protein sequence ID" value="WAJ27882.1"/>
    <property type="molecule type" value="Genomic_DNA"/>
</dbReference>
<reference evidence="1" key="1">
    <citation type="submission" date="2022-11" db="EMBL/GenBank/DDBJ databases">
        <title>beta-Carotene-producing bacterium, Jeongeuplla avenae sp. nov., alleviates the salt stress of Arabidopsis seedlings.</title>
        <authorList>
            <person name="Jiang L."/>
            <person name="Lee J."/>
        </authorList>
    </citation>
    <scope>NUCLEOTIDE SEQUENCE</scope>
    <source>
        <strain evidence="1">DY_R2A_6</strain>
    </source>
</reference>
<keyword evidence="2" id="KW-1185">Reference proteome</keyword>
<sequence length="262" mass="28921">MLSEAARVLAHRLERFGTLGADDKQVLRALVHHSHIHRPKGDVFREGDRRRDLHVVVSGLFCRYRLLADGSRQILAILLPGDLCDSSFWAEHPYDFSVGALACGSTATFSRTALQDLYRRPALARAFSLARHVDDAISREWLVNMGRRGMEQRLVRLLSELTWRLEALGLVLGNTITLAMNQTDLADALGVTHISVCRTLKQLEAEGLLVPERGRILVQDVAALRAAAGTYPAYLGAQMDVAQVTGLTEATRRHALAVALVN</sequence>
<organism evidence="1 2">
    <name type="scientific">Antarcticirhabdus aurantiaca</name>
    <dbReference type="NCBI Taxonomy" id="2606717"/>
    <lineage>
        <taxon>Bacteria</taxon>
        <taxon>Pseudomonadati</taxon>
        <taxon>Pseudomonadota</taxon>
        <taxon>Alphaproteobacteria</taxon>
        <taxon>Hyphomicrobiales</taxon>
        <taxon>Aurantimonadaceae</taxon>
        <taxon>Antarcticirhabdus</taxon>
    </lineage>
</organism>
<accession>A0ACD4NLY3</accession>